<keyword evidence="5" id="KW-0378">Hydrolase</keyword>
<name>A0A371ILI2_9FIRM</name>
<keyword evidence="6" id="KW-1185">Reference proteome</keyword>
<evidence type="ECO:0000256" key="2">
    <source>
        <dbReference type="ARBA" id="ARBA00022747"/>
    </source>
</evidence>
<dbReference type="CDD" id="cd17254">
    <property type="entry name" value="RMtype1_S_FclI-TRD1-CR1_like"/>
    <property type="match status" value="1"/>
</dbReference>
<dbReference type="InterPro" id="IPR000055">
    <property type="entry name" value="Restrct_endonuc_typeI_TRD"/>
</dbReference>
<sequence length="404" mass="45219">MRRPLFDLAIWKNGLAFKKINFSEEGVPVIKIAELNNGISSNTSFTKGDYGEEVRLHRGDLLFSWSGNPQTSIDVYKYQLYDGWLNQHIFKVTANETMVSKDFLFYLLKYLKPHFTQIATNKQTTGLGHVTIADLKRMSIVVPEKKVQEGIVAIVKTIDDKIEVNNDINKNLEEQIQVLCRSWLIDYAPFGYKRPDTWSVVPLSSIADFVSGYSYKGAELIESDIAMATIKNFDRKGGFKLDGYKEIQPSAKLKPEQHAELFDTLVAHTDLTQNAEVIGNAEPVLSLSGYRDIVFSMDVVKVLPKDGISKFLLAALLQSGRFKAHALGYVNGTTVLHLSKKALPEFELPLPSNLDELAPLANAAEAMYRQIANNIDESTKLAKLRDSLLPQLMSGELDVSDLDL</sequence>
<dbReference type="InterPro" id="IPR052021">
    <property type="entry name" value="Type-I_RS_S_subunit"/>
</dbReference>
<keyword evidence="3" id="KW-0238">DNA-binding</keyword>
<dbReference type="GO" id="GO:0009307">
    <property type="term" value="P:DNA restriction-modification system"/>
    <property type="evidence" value="ECO:0007669"/>
    <property type="project" value="UniProtKB-KW"/>
</dbReference>
<proteinExistence type="inferred from homology"/>
<keyword evidence="5" id="KW-0255">Endonuclease</keyword>
<organism evidence="5 6">
    <name type="scientific">Criibacterium bergeronii</name>
    <dbReference type="NCBI Taxonomy" id="1871336"/>
    <lineage>
        <taxon>Bacteria</taxon>
        <taxon>Bacillati</taxon>
        <taxon>Bacillota</taxon>
        <taxon>Clostridia</taxon>
        <taxon>Peptostreptococcales</taxon>
        <taxon>Filifactoraceae</taxon>
        <taxon>Criibacterium</taxon>
    </lineage>
</organism>
<dbReference type="PANTHER" id="PTHR30408:SF12">
    <property type="entry name" value="TYPE I RESTRICTION ENZYME MJAVIII SPECIFICITY SUBUNIT"/>
    <property type="match status" value="1"/>
</dbReference>
<accession>A0A371ILI2</accession>
<dbReference type="Pfam" id="PF01420">
    <property type="entry name" value="Methylase_S"/>
    <property type="match status" value="1"/>
</dbReference>
<dbReference type="PANTHER" id="PTHR30408">
    <property type="entry name" value="TYPE-1 RESTRICTION ENZYME ECOKI SPECIFICITY PROTEIN"/>
    <property type="match status" value="1"/>
</dbReference>
<comment type="similarity">
    <text evidence="1">Belongs to the type-I restriction system S methylase family.</text>
</comment>
<dbReference type="AlphaFoldDB" id="A0A371ILI2"/>
<reference evidence="5 6" key="1">
    <citation type="journal article" date="2016" name="Genome Announc.">
        <title>Draft Genome Sequence of Criibacterium bergeronii gen. nov., sp. nov., Strain CCRI-22567T, Isolated from a Vaginal Sample from a Woman with Bacterial Vaginosis.</title>
        <authorList>
            <person name="Maheux A.F."/>
            <person name="Berube E."/>
            <person name="Boudreau D.K."/>
            <person name="Raymond F."/>
            <person name="Corbeil J."/>
            <person name="Roy P.H."/>
            <person name="Boissinot M."/>
            <person name="Omar R.F."/>
        </authorList>
    </citation>
    <scope>NUCLEOTIDE SEQUENCE [LARGE SCALE GENOMIC DNA]</scope>
    <source>
        <strain evidence="5 6">CCRI-22567</strain>
    </source>
</reference>
<evidence type="ECO:0000256" key="1">
    <source>
        <dbReference type="ARBA" id="ARBA00010923"/>
    </source>
</evidence>
<protein>
    <submittedName>
        <fullName evidence="5">Restriction endonuclease subunit S</fullName>
    </submittedName>
</protein>
<dbReference type="STRING" id="1871336.BBG48_03265"/>
<evidence type="ECO:0000313" key="5">
    <source>
        <dbReference type="EMBL" id="RDY21306.1"/>
    </source>
</evidence>
<dbReference type="InterPro" id="IPR044946">
    <property type="entry name" value="Restrct_endonuc_typeI_TRD_sf"/>
</dbReference>
<dbReference type="SUPFAM" id="SSF116734">
    <property type="entry name" value="DNA methylase specificity domain"/>
    <property type="match status" value="2"/>
</dbReference>
<keyword evidence="2" id="KW-0680">Restriction system</keyword>
<dbReference type="GO" id="GO:0004519">
    <property type="term" value="F:endonuclease activity"/>
    <property type="evidence" value="ECO:0007669"/>
    <property type="project" value="UniProtKB-KW"/>
</dbReference>
<dbReference type="Proteomes" id="UP000093352">
    <property type="component" value="Unassembled WGS sequence"/>
</dbReference>
<dbReference type="EMBL" id="MBEW02000009">
    <property type="protein sequence ID" value="RDY21306.1"/>
    <property type="molecule type" value="Genomic_DNA"/>
</dbReference>
<evidence type="ECO:0000256" key="3">
    <source>
        <dbReference type="ARBA" id="ARBA00023125"/>
    </source>
</evidence>
<comment type="caution">
    <text evidence="5">The sequence shown here is derived from an EMBL/GenBank/DDBJ whole genome shotgun (WGS) entry which is preliminary data.</text>
</comment>
<dbReference type="Gene3D" id="3.90.220.20">
    <property type="entry name" value="DNA methylase specificity domains"/>
    <property type="match status" value="2"/>
</dbReference>
<keyword evidence="5" id="KW-0540">Nuclease</keyword>
<dbReference type="GO" id="GO:0003677">
    <property type="term" value="F:DNA binding"/>
    <property type="evidence" value="ECO:0007669"/>
    <property type="project" value="UniProtKB-KW"/>
</dbReference>
<evidence type="ECO:0000259" key="4">
    <source>
        <dbReference type="Pfam" id="PF01420"/>
    </source>
</evidence>
<feature type="domain" description="Type I restriction modification DNA specificity" evidence="4">
    <location>
        <begin position="7"/>
        <end position="174"/>
    </location>
</feature>
<evidence type="ECO:0000313" key="6">
    <source>
        <dbReference type="Proteomes" id="UP000093352"/>
    </source>
</evidence>
<gene>
    <name evidence="5" type="ORF">BBG48_005630</name>
</gene>